<feature type="transmembrane region" description="Helical" evidence="13">
    <location>
        <begin position="27"/>
        <end position="45"/>
    </location>
</feature>
<dbReference type="GO" id="GO:0005886">
    <property type="term" value="C:plasma membrane"/>
    <property type="evidence" value="ECO:0007669"/>
    <property type="project" value="TreeGrafter"/>
</dbReference>
<evidence type="ECO:0000256" key="1">
    <source>
        <dbReference type="ARBA" id="ARBA00004141"/>
    </source>
</evidence>
<dbReference type="GO" id="GO:0098719">
    <property type="term" value="P:sodium ion import across plasma membrane"/>
    <property type="evidence" value="ECO:0007669"/>
    <property type="project" value="TreeGrafter"/>
</dbReference>
<dbReference type="InterPro" id="IPR006153">
    <property type="entry name" value="Cation/H_exchanger_TM"/>
</dbReference>
<feature type="transmembrane region" description="Helical" evidence="13">
    <location>
        <begin position="108"/>
        <end position="127"/>
    </location>
</feature>
<comment type="catalytic activity">
    <reaction evidence="11">
        <text>Na(+)(in) + H(+)(out) = Na(+)(out) + H(+)(in)</text>
        <dbReference type="Rhea" id="RHEA:29419"/>
        <dbReference type="ChEBI" id="CHEBI:15378"/>
        <dbReference type="ChEBI" id="CHEBI:29101"/>
    </reaction>
</comment>
<evidence type="ECO:0000256" key="5">
    <source>
        <dbReference type="ARBA" id="ARBA00022958"/>
    </source>
</evidence>
<dbReference type="InterPro" id="IPR018422">
    <property type="entry name" value="Cation/H_exchanger_CPA1"/>
</dbReference>
<name>A0A0A9CWE1_ARUDO</name>
<comment type="subcellular location">
    <subcellularLocation>
        <location evidence="1">Membrane</location>
        <topology evidence="1">Multi-pass membrane protein</topology>
    </subcellularLocation>
</comment>
<dbReference type="PANTHER" id="PTHR10110:SF154">
    <property type="entry name" value="SODIUM_HYDROGEN EXCHANGER"/>
    <property type="match status" value="1"/>
</dbReference>
<dbReference type="PANTHER" id="PTHR10110">
    <property type="entry name" value="SODIUM/HYDROGEN EXCHANGER"/>
    <property type="match status" value="1"/>
</dbReference>
<evidence type="ECO:0000256" key="10">
    <source>
        <dbReference type="ARBA" id="ARBA00023201"/>
    </source>
</evidence>
<evidence type="ECO:0000256" key="9">
    <source>
        <dbReference type="ARBA" id="ARBA00023136"/>
    </source>
</evidence>
<keyword evidence="7" id="KW-0915">Sodium</keyword>
<dbReference type="EMBL" id="GBRH01220195">
    <property type="protein sequence ID" value="JAD77700.1"/>
    <property type="molecule type" value="Transcribed_RNA"/>
</dbReference>
<feature type="transmembrane region" description="Helical" evidence="13">
    <location>
        <begin position="139"/>
        <end position="161"/>
    </location>
</feature>
<evidence type="ECO:0000256" key="12">
    <source>
        <dbReference type="ARBA" id="ARBA00047912"/>
    </source>
</evidence>
<evidence type="ECO:0000256" key="7">
    <source>
        <dbReference type="ARBA" id="ARBA00023053"/>
    </source>
</evidence>
<keyword evidence="5" id="KW-0630">Potassium</keyword>
<reference evidence="15" key="2">
    <citation type="journal article" date="2015" name="Data Brief">
        <title>Shoot transcriptome of the giant reed, Arundo donax.</title>
        <authorList>
            <person name="Barrero R.A."/>
            <person name="Guerrero F.D."/>
            <person name="Moolhuijzen P."/>
            <person name="Goolsby J.A."/>
            <person name="Tidwell J."/>
            <person name="Bellgard S.E."/>
            <person name="Bellgard M.I."/>
        </authorList>
    </citation>
    <scope>NUCLEOTIDE SEQUENCE</scope>
    <source>
        <tissue evidence="15">Shoot tissue taken approximately 20 cm above the soil surface</tissue>
    </source>
</reference>
<proteinExistence type="predicted"/>
<organism evidence="15">
    <name type="scientific">Arundo donax</name>
    <name type="common">Giant reed</name>
    <name type="synonym">Donax arundinaceus</name>
    <dbReference type="NCBI Taxonomy" id="35708"/>
    <lineage>
        <taxon>Eukaryota</taxon>
        <taxon>Viridiplantae</taxon>
        <taxon>Streptophyta</taxon>
        <taxon>Embryophyta</taxon>
        <taxon>Tracheophyta</taxon>
        <taxon>Spermatophyta</taxon>
        <taxon>Magnoliopsida</taxon>
        <taxon>Liliopsida</taxon>
        <taxon>Poales</taxon>
        <taxon>Poaceae</taxon>
        <taxon>PACMAD clade</taxon>
        <taxon>Arundinoideae</taxon>
        <taxon>Arundineae</taxon>
        <taxon>Arundo</taxon>
    </lineage>
</organism>
<keyword evidence="4 13" id="KW-0812">Transmembrane</keyword>
<evidence type="ECO:0000256" key="11">
    <source>
        <dbReference type="ARBA" id="ARBA00047524"/>
    </source>
</evidence>
<keyword evidence="3" id="KW-0633">Potassium transport</keyword>
<keyword evidence="9 13" id="KW-0472">Membrane</keyword>
<keyword evidence="2" id="KW-0813">Transport</keyword>
<sequence>MFFCGIVMSHYTWHNVTESSRVTTKHAFATLSFIAETFLFLYVGMDALDIEKWKIVGETYSPIKYIALSSTILALVLVSRAAFVFPLSLLSNWTKKIPGGKISFKQQVIVWWAGLMRGAVSIALAYNKFARSGHTQLPINAIMITSTISAVLFSTIVFGILTKPLIRLLIPARHLVREPSVLSEPSSPKSFLEQLIANSPDAEPQNGVSLHRPTSLRLLLQSPSRSVHHCWRTFDDSFMRPVFGGRGFVPFIPGSPIECSVPLLPGTDN</sequence>
<dbReference type="GO" id="GO:0015386">
    <property type="term" value="F:potassium:proton antiporter activity"/>
    <property type="evidence" value="ECO:0007669"/>
    <property type="project" value="TreeGrafter"/>
</dbReference>
<dbReference type="GO" id="GO:0015385">
    <property type="term" value="F:sodium:proton antiporter activity"/>
    <property type="evidence" value="ECO:0007669"/>
    <property type="project" value="InterPro"/>
</dbReference>
<dbReference type="GO" id="GO:0051453">
    <property type="term" value="P:regulation of intracellular pH"/>
    <property type="evidence" value="ECO:0007669"/>
    <property type="project" value="TreeGrafter"/>
</dbReference>
<keyword evidence="8" id="KW-0406">Ion transport</keyword>
<protein>
    <recommendedName>
        <fullName evidence="14">Cation/H+ exchanger transmembrane domain-containing protein</fullName>
    </recommendedName>
</protein>
<evidence type="ECO:0000256" key="4">
    <source>
        <dbReference type="ARBA" id="ARBA00022692"/>
    </source>
</evidence>
<evidence type="ECO:0000313" key="15">
    <source>
        <dbReference type="EMBL" id="JAD77700.1"/>
    </source>
</evidence>
<evidence type="ECO:0000256" key="8">
    <source>
        <dbReference type="ARBA" id="ARBA00023065"/>
    </source>
</evidence>
<evidence type="ECO:0000259" key="14">
    <source>
        <dbReference type="Pfam" id="PF00999"/>
    </source>
</evidence>
<dbReference type="AlphaFoldDB" id="A0A0A9CWE1"/>
<dbReference type="Pfam" id="PF00999">
    <property type="entry name" value="Na_H_Exchanger"/>
    <property type="match status" value="1"/>
</dbReference>
<evidence type="ECO:0000256" key="2">
    <source>
        <dbReference type="ARBA" id="ARBA00022448"/>
    </source>
</evidence>
<evidence type="ECO:0000256" key="3">
    <source>
        <dbReference type="ARBA" id="ARBA00022538"/>
    </source>
</evidence>
<reference evidence="15" key="1">
    <citation type="submission" date="2014-09" db="EMBL/GenBank/DDBJ databases">
        <authorList>
            <person name="Magalhaes I.L.F."/>
            <person name="Oliveira U."/>
            <person name="Santos F.R."/>
            <person name="Vidigal T.H.D.A."/>
            <person name="Brescovit A.D."/>
            <person name="Santos A.J."/>
        </authorList>
    </citation>
    <scope>NUCLEOTIDE SEQUENCE</scope>
    <source>
        <tissue evidence="15">Shoot tissue taken approximately 20 cm above the soil surface</tissue>
    </source>
</reference>
<comment type="catalytic activity">
    <reaction evidence="12">
        <text>K(+)(in) + H(+)(out) = K(+)(out) + H(+)(in)</text>
        <dbReference type="Rhea" id="RHEA:29467"/>
        <dbReference type="ChEBI" id="CHEBI:15378"/>
        <dbReference type="ChEBI" id="CHEBI:29103"/>
    </reaction>
</comment>
<evidence type="ECO:0000256" key="13">
    <source>
        <dbReference type="SAM" id="Phobius"/>
    </source>
</evidence>
<keyword evidence="6 13" id="KW-1133">Transmembrane helix</keyword>
<feature type="domain" description="Cation/H+ exchanger transmembrane" evidence="14">
    <location>
        <begin position="1"/>
        <end position="166"/>
    </location>
</feature>
<evidence type="ECO:0000256" key="6">
    <source>
        <dbReference type="ARBA" id="ARBA00022989"/>
    </source>
</evidence>
<keyword evidence="10" id="KW-0739">Sodium transport</keyword>
<accession>A0A0A9CWE1</accession>
<feature type="transmembrane region" description="Helical" evidence="13">
    <location>
        <begin position="65"/>
        <end position="87"/>
    </location>
</feature>